<evidence type="ECO:0000313" key="8">
    <source>
        <dbReference type="EMBL" id="MDZ5759294.1"/>
    </source>
</evidence>
<evidence type="ECO:0000256" key="1">
    <source>
        <dbReference type="ARBA" id="ARBA00022428"/>
    </source>
</evidence>
<evidence type="ECO:0000256" key="4">
    <source>
        <dbReference type="ARBA" id="ARBA00022840"/>
    </source>
</evidence>
<dbReference type="HAMAP" id="MF_00731">
    <property type="entry name" value="MenE"/>
    <property type="match status" value="1"/>
</dbReference>
<dbReference type="GO" id="GO:0009234">
    <property type="term" value="P:menaquinone biosynthetic process"/>
    <property type="evidence" value="ECO:0007669"/>
    <property type="project" value="UniProtKB-UniRule"/>
</dbReference>
<keyword evidence="2 5" id="KW-0436">Ligase</keyword>
<dbReference type="GO" id="GO:0008756">
    <property type="term" value="F:o-succinylbenzoate-CoA ligase activity"/>
    <property type="evidence" value="ECO:0007669"/>
    <property type="project" value="UniProtKB-UniRule"/>
</dbReference>
<dbReference type="InterPro" id="IPR020845">
    <property type="entry name" value="AMP-binding_CS"/>
</dbReference>
<evidence type="ECO:0000256" key="2">
    <source>
        <dbReference type="ARBA" id="ARBA00022598"/>
    </source>
</evidence>
<comment type="pathway">
    <text evidence="5">Quinol/quinone metabolism; menaquinone biosynthesis.</text>
</comment>
<comment type="caution">
    <text evidence="8">The sequence shown here is derived from an EMBL/GenBank/DDBJ whole genome shotgun (WGS) entry which is preliminary data.</text>
</comment>
<dbReference type="PANTHER" id="PTHR43767:SF1">
    <property type="entry name" value="NONRIBOSOMAL PEPTIDE SYNTHASE PES1 (EUROFUNG)-RELATED"/>
    <property type="match status" value="1"/>
</dbReference>
<feature type="domain" description="AMP-dependent synthetase/ligase" evidence="6">
    <location>
        <begin position="7"/>
        <end position="352"/>
    </location>
</feature>
<proteinExistence type="inferred from homology"/>
<dbReference type="InterPro" id="IPR025110">
    <property type="entry name" value="AMP-bd_C"/>
</dbReference>
<feature type="domain" description="AMP-binding enzyme C-terminal" evidence="7">
    <location>
        <begin position="398"/>
        <end position="473"/>
    </location>
</feature>
<name>A0AAW9JVI8_CARML</name>
<dbReference type="Gene3D" id="3.40.50.12780">
    <property type="entry name" value="N-terminal domain of ligase-like"/>
    <property type="match status" value="1"/>
</dbReference>
<reference evidence="8" key="1">
    <citation type="submission" date="2023-08" db="EMBL/GenBank/DDBJ databases">
        <title>Genomic characterization of piscicolin 126 produced by Carnobacterium maltaromaticum CM22 strain isolated from salmon (Salmo salar).</title>
        <authorList>
            <person name="Gonzalez-Gragera E."/>
            <person name="Garcia-Lopez J.D."/>
            <person name="Teso-Perez C."/>
            <person name="Gimenez-Hernandez I."/>
            <person name="Peralta-Sanchez J.M."/>
            <person name="Valdivia E."/>
            <person name="Montalban-Lopez M."/>
            <person name="Martin-Platero A.M."/>
            <person name="Banos A."/>
            <person name="Martinez-Bueno M."/>
        </authorList>
    </citation>
    <scope>NUCLEOTIDE SEQUENCE</scope>
    <source>
        <strain evidence="8">CM22</strain>
    </source>
</reference>
<dbReference type="AlphaFoldDB" id="A0AAW9JVI8"/>
<comment type="function">
    <text evidence="5">Converts 2-succinylbenzoate (OSB) to 2-succinylbenzoyl-CoA (OSB-CoA).</text>
</comment>
<comment type="catalytic activity">
    <reaction evidence="5">
        <text>2-succinylbenzoate + ATP + CoA = 2-succinylbenzoyl-CoA + AMP + diphosphate</text>
        <dbReference type="Rhea" id="RHEA:17009"/>
        <dbReference type="ChEBI" id="CHEBI:18325"/>
        <dbReference type="ChEBI" id="CHEBI:30616"/>
        <dbReference type="ChEBI" id="CHEBI:33019"/>
        <dbReference type="ChEBI" id="CHEBI:57287"/>
        <dbReference type="ChEBI" id="CHEBI:57364"/>
        <dbReference type="ChEBI" id="CHEBI:456215"/>
        <dbReference type="EC" id="6.2.1.26"/>
    </reaction>
</comment>
<gene>
    <name evidence="5" type="primary">menE</name>
    <name evidence="8" type="ORF">RAK27_11535</name>
</gene>
<evidence type="ECO:0000259" key="6">
    <source>
        <dbReference type="Pfam" id="PF00501"/>
    </source>
</evidence>
<evidence type="ECO:0000256" key="3">
    <source>
        <dbReference type="ARBA" id="ARBA00022741"/>
    </source>
</evidence>
<dbReference type="EMBL" id="JAVBVO010000003">
    <property type="protein sequence ID" value="MDZ5759294.1"/>
    <property type="molecule type" value="Genomic_DNA"/>
</dbReference>
<protein>
    <recommendedName>
        <fullName evidence="5">2-succinylbenzoate--CoA ligase</fullName>
        <ecNumber evidence="5">6.2.1.26</ecNumber>
    </recommendedName>
    <alternativeName>
        <fullName evidence="5">o-succinylbenzoyl-CoA synthetase</fullName>
        <shortName evidence="5">OSB-CoA synthetase</shortName>
    </alternativeName>
</protein>
<keyword evidence="3 5" id="KW-0547">Nucleotide-binding</keyword>
<evidence type="ECO:0000313" key="9">
    <source>
        <dbReference type="Proteomes" id="UP001290462"/>
    </source>
</evidence>
<sequence length="480" mass="53986">MENWLTKRVHLTPEKTALVFKQKRWSFAELQVEVNQRAKRLLTLSYPEESRIGVLGSNSPELYFTILALQQMGHTIVFLNHRLTSYEMEQQLIDATVAGVLYQASFVGKIKQLSIHLQECSHSFQQVTELKEQTNFKPVPDFDLKKVTTIMYTSGTTGQAKGVQQTFDNHWWSAIGSVLNLGLTDEDSWLCPVPLFHISGFSIMMRSLIYGMPVYLFEKFDEKEINQTLLSGAGSIISVVSVMLKRLLVDLGNRHYPPQFRCMLLGGGPIDSGTLTNCQKLGIPVIQSYGMTETASQVVALSNDMAVKKSGSAGLPLFPVQLEVVMPSHEVCLPYQHGEVRIKAPNVTVGYLNQPRRSETEWFYTGDIGYLDNDGYLYIVSRLADLIISGGENIYPSEVEQVLMAHPSINDVAIVGKKDTLWEQVPIAFLVLEQDKELDIPGLIHFCQNQLAQYKIPKEYKVVSQLPRNASGKVLRRNLV</sequence>
<dbReference type="Proteomes" id="UP001290462">
    <property type="component" value="Unassembled WGS sequence"/>
</dbReference>
<dbReference type="RefSeq" id="WP_322809154.1">
    <property type="nucleotide sequence ID" value="NZ_JAVBVO010000003.1"/>
</dbReference>
<keyword evidence="1 5" id="KW-0474">Menaquinone biosynthesis</keyword>
<dbReference type="InterPro" id="IPR042099">
    <property type="entry name" value="ANL_N_sf"/>
</dbReference>
<dbReference type="InterPro" id="IPR045851">
    <property type="entry name" value="AMP-bd_C_sf"/>
</dbReference>
<evidence type="ECO:0000256" key="5">
    <source>
        <dbReference type="HAMAP-Rule" id="MF_00731"/>
    </source>
</evidence>
<dbReference type="SUPFAM" id="SSF56801">
    <property type="entry name" value="Acetyl-CoA synthetase-like"/>
    <property type="match status" value="1"/>
</dbReference>
<dbReference type="EC" id="6.2.1.26" evidence="5"/>
<dbReference type="Pfam" id="PF00501">
    <property type="entry name" value="AMP-binding"/>
    <property type="match status" value="1"/>
</dbReference>
<comment type="pathway">
    <text evidence="5">Quinol/quinone metabolism; 1,4-dihydroxy-2-naphthoate biosynthesis; 1,4-dihydroxy-2-naphthoate from chorismate: step 5/7.</text>
</comment>
<comment type="similarity">
    <text evidence="5">Belongs to the ATP-dependent AMP-binding enzyme family. MenE subfamily.</text>
</comment>
<dbReference type="Gene3D" id="3.30.300.30">
    <property type="match status" value="1"/>
</dbReference>
<dbReference type="InterPro" id="IPR000873">
    <property type="entry name" value="AMP-dep_synth/lig_dom"/>
</dbReference>
<dbReference type="Pfam" id="PF13193">
    <property type="entry name" value="AMP-binding_C"/>
    <property type="match status" value="1"/>
</dbReference>
<dbReference type="FunFam" id="3.30.300.30:FF:000008">
    <property type="entry name" value="2,3-dihydroxybenzoate-AMP ligase"/>
    <property type="match status" value="1"/>
</dbReference>
<dbReference type="PANTHER" id="PTHR43767">
    <property type="entry name" value="LONG-CHAIN-FATTY-ACID--COA LIGASE"/>
    <property type="match status" value="1"/>
</dbReference>
<keyword evidence="4 5" id="KW-0067">ATP-binding</keyword>
<dbReference type="NCBIfam" id="NF002966">
    <property type="entry name" value="PRK03640.1"/>
    <property type="match status" value="1"/>
</dbReference>
<accession>A0AAW9JVI8</accession>
<organism evidence="8 9">
    <name type="scientific">Carnobacterium maltaromaticum</name>
    <name type="common">Carnobacterium piscicola</name>
    <dbReference type="NCBI Taxonomy" id="2751"/>
    <lineage>
        <taxon>Bacteria</taxon>
        <taxon>Bacillati</taxon>
        <taxon>Bacillota</taxon>
        <taxon>Bacilli</taxon>
        <taxon>Lactobacillales</taxon>
        <taxon>Carnobacteriaceae</taxon>
        <taxon>Carnobacterium</taxon>
    </lineage>
</organism>
<dbReference type="NCBIfam" id="TIGR01923">
    <property type="entry name" value="menE"/>
    <property type="match status" value="1"/>
</dbReference>
<dbReference type="PROSITE" id="PS00455">
    <property type="entry name" value="AMP_BINDING"/>
    <property type="match status" value="1"/>
</dbReference>
<evidence type="ECO:0000259" key="7">
    <source>
        <dbReference type="Pfam" id="PF13193"/>
    </source>
</evidence>
<dbReference type="InterPro" id="IPR050237">
    <property type="entry name" value="ATP-dep_AMP-bd_enzyme"/>
</dbReference>
<dbReference type="GO" id="GO:0005524">
    <property type="term" value="F:ATP binding"/>
    <property type="evidence" value="ECO:0007669"/>
    <property type="project" value="UniProtKB-KW"/>
</dbReference>
<dbReference type="InterPro" id="IPR010192">
    <property type="entry name" value="MenE"/>
</dbReference>